<evidence type="ECO:0000313" key="1">
    <source>
        <dbReference type="EMBL" id="KAG7177184.1"/>
    </source>
</evidence>
<reference evidence="1" key="1">
    <citation type="journal article" date="2021" name="Sci. Adv.">
        <title>The American lobster genome reveals insights on longevity, neural, and immune adaptations.</title>
        <authorList>
            <person name="Polinski J.M."/>
            <person name="Zimin A.V."/>
            <person name="Clark K.F."/>
            <person name="Kohn A.B."/>
            <person name="Sadowski N."/>
            <person name="Timp W."/>
            <person name="Ptitsyn A."/>
            <person name="Khanna P."/>
            <person name="Romanova D.Y."/>
            <person name="Williams P."/>
            <person name="Greenwood S.J."/>
            <person name="Moroz L.L."/>
            <person name="Walt D.R."/>
            <person name="Bodnar A.G."/>
        </authorList>
    </citation>
    <scope>NUCLEOTIDE SEQUENCE</scope>
    <source>
        <strain evidence="1">GMGI-L3</strain>
    </source>
</reference>
<dbReference type="AlphaFoldDB" id="A0A8J5NCN3"/>
<evidence type="ECO:0000313" key="2">
    <source>
        <dbReference type="Proteomes" id="UP000747542"/>
    </source>
</evidence>
<proteinExistence type="predicted"/>
<accession>A0A8J5NCN3</accession>
<name>A0A8J5NCN3_HOMAM</name>
<sequence>MSEDIDEVLASHTEELTNKDSEFLAEKAAMMKTITLTLKYMSLAFSRLEEGLDMLAEDDSKREHNSKMHQNVLENL</sequence>
<feature type="non-terminal residue" evidence="1">
    <location>
        <position position="76"/>
    </location>
</feature>
<comment type="caution">
    <text evidence="1">The sequence shown here is derived from an EMBL/GenBank/DDBJ whole genome shotgun (WGS) entry which is preliminary data.</text>
</comment>
<dbReference type="EMBL" id="JAHLQT010002534">
    <property type="protein sequence ID" value="KAG7177184.1"/>
    <property type="molecule type" value="Genomic_DNA"/>
</dbReference>
<keyword evidence="2" id="KW-1185">Reference proteome</keyword>
<protein>
    <submittedName>
        <fullName evidence="1">Uncharacterized protein</fullName>
    </submittedName>
</protein>
<organism evidence="1 2">
    <name type="scientific">Homarus americanus</name>
    <name type="common">American lobster</name>
    <dbReference type="NCBI Taxonomy" id="6706"/>
    <lineage>
        <taxon>Eukaryota</taxon>
        <taxon>Metazoa</taxon>
        <taxon>Ecdysozoa</taxon>
        <taxon>Arthropoda</taxon>
        <taxon>Crustacea</taxon>
        <taxon>Multicrustacea</taxon>
        <taxon>Malacostraca</taxon>
        <taxon>Eumalacostraca</taxon>
        <taxon>Eucarida</taxon>
        <taxon>Decapoda</taxon>
        <taxon>Pleocyemata</taxon>
        <taxon>Astacidea</taxon>
        <taxon>Nephropoidea</taxon>
        <taxon>Nephropidae</taxon>
        <taxon>Homarus</taxon>
    </lineage>
</organism>
<dbReference type="Proteomes" id="UP000747542">
    <property type="component" value="Unassembled WGS sequence"/>
</dbReference>
<gene>
    <name evidence="1" type="ORF">Hamer_G000437</name>
</gene>